<accession>A0A847VDZ4</accession>
<reference evidence="2 3" key="1">
    <citation type="journal article" date="2020" name="Biotechnol. Biofuels">
        <title>New insights from the biogas microbiome by comprehensive genome-resolved metagenomics of nearly 1600 species originating from multiple anaerobic digesters.</title>
        <authorList>
            <person name="Campanaro S."/>
            <person name="Treu L."/>
            <person name="Rodriguez-R L.M."/>
            <person name="Kovalovszki A."/>
            <person name="Ziels R.M."/>
            <person name="Maus I."/>
            <person name="Zhu X."/>
            <person name="Kougias P.G."/>
            <person name="Basile A."/>
            <person name="Luo G."/>
            <person name="Schluter A."/>
            <person name="Konstantinidis K.T."/>
            <person name="Angelidaki I."/>
        </authorList>
    </citation>
    <scope>NUCLEOTIDE SEQUENCE [LARGE SCALE GENOMIC DNA]</scope>
    <source>
        <strain evidence="2">AS19jrsBPTG_9</strain>
    </source>
</reference>
<dbReference type="InterPro" id="IPR041682">
    <property type="entry name" value="AAA_14"/>
</dbReference>
<evidence type="ECO:0000259" key="1">
    <source>
        <dbReference type="SMART" id="SM00382"/>
    </source>
</evidence>
<comment type="caution">
    <text evidence="2">The sequence shown here is derived from an EMBL/GenBank/DDBJ whole genome shotgun (WGS) entry which is preliminary data.</text>
</comment>
<dbReference type="Pfam" id="PF13635">
    <property type="entry name" value="DUF4143"/>
    <property type="match status" value="1"/>
</dbReference>
<evidence type="ECO:0000313" key="2">
    <source>
        <dbReference type="EMBL" id="NLZ24719.1"/>
    </source>
</evidence>
<evidence type="ECO:0000313" key="3">
    <source>
        <dbReference type="Proteomes" id="UP000564033"/>
    </source>
</evidence>
<dbReference type="InterPro" id="IPR025420">
    <property type="entry name" value="DUF4143"/>
</dbReference>
<protein>
    <submittedName>
        <fullName evidence="2">ATP-binding protein</fullName>
    </submittedName>
</protein>
<dbReference type="GO" id="GO:0005524">
    <property type="term" value="F:ATP binding"/>
    <property type="evidence" value="ECO:0007669"/>
    <property type="project" value="UniProtKB-KW"/>
</dbReference>
<dbReference type="Pfam" id="PF13173">
    <property type="entry name" value="AAA_14"/>
    <property type="match status" value="1"/>
</dbReference>
<dbReference type="PANTHER" id="PTHR43566:SF1">
    <property type="entry name" value="AAA+ ATPASE DOMAIN-CONTAINING PROTEIN"/>
    <property type="match status" value="1"/>
</dbReference>
<dbReference type="SUPFAM" id="SSF52540">
    <property type="entry name" value="P-loop containing nucleoside triphosphate hydrolases"/>
    <property type="match status" value="1"/>
</dbReference>
<dbReference type="Proteomes" id="UP000564033">
    <property type="component" value="Unassembled WGS sequence"/>
</dbReference>
<organism evidence="2 3">
    <name type="scientific">Candidatus Dojkabacteria bacterium</name>
    <dbReference type="NCBI Taxonomy" id="2099670"/>
    <lineage>
        <taxon>Bacteria</taxon>
        <taxon>Candidatus Dojkabacteria</taxon>
    </lineage>
</organism>
<dbReference type="SMART" id="SM00382">
    <property type="entry name" value="AAA"/>
    <property type="match status" value="1"/>
</dbReference>
<dbReference type="EMBL" id="JAAZIL010000081">
    <property type="protein sequence ID" value="NLZ24719.1"/>
    <property type="molecule type" value="Genomic_DNA"/>
</dbReference>
<sequence length="390" mass="45740">MGSQLLKLGLNIRMGYKFKRKYEEPIKEDFFKGKIIIIAGPRQVGKTTLVNHILKSYDNIVSLNTDNPKDKSMLEGRDFDFLDNFIADRDIIFIDEAQRIEEIGNTLKLLVDNYGDTKQVVATGSSSLNLLSNTSEPLTGRKYVYELYPLSVGEIYEDRHVLSLEKELELLLIYGTYPAVYRSNTKEKERLLREISKSYLYKDILELEQIKNPSFLDKLLSVLALQIGSEVSLSELSKLVGLDLKTIERYIDLLEKNYVIYRLPPYYTNERKVLSKQNKIYFYDLGIRNALINNFNPLSKRNDRGALWENFLINERMKLNAYTSRYVSNFFWRTYDGAEIDYIEQYADSLDGFEFKWNKERKAPKSWLEYTNATYKLVNIDNFKEFLKIN</sequence>
<dbReference type="AlphaFoldDB" id="A0A847VDZ4"/>
<dbReference type="Gene3D" id="3.40.50.300">
    <property type="entry name" value="P-loop containing nucleotide triphosphate hydrolases"/>
    <property type="match status" value="1"/>
</dbReference>
<dbReference type="InterPro" id="IPR003593">
    <property type="entry name" value="AAA+_ATPase"/>
</dbReference>
<keyword evidence="2" id="KW-0067">ATP-binding</keyword>
<dbReference type="InterPro" id="IPR027417">
    <property type="entry name" value="P-loop_NTPase"/>
</dbReference>
<proteinExistence type="predicted"/>
<name>A0A847VDZ4_9BACT</name>
<gene>
    <name evidence="2" type="ORF">GX888_03190</name>
</gene>
<dbReference type="PANTHER" id="PTHR43566">
    <property type="entry name" value="CONSERVED PROTEIN"/>
    <property type="match status" value="1"/>
</dbReference>
<feature type="domain" description="AAA+ ATPase" evidence="1">
    <location>
        <begin position="32"/>
        <end position="150"/>
    </location>
</feature>
<keyword evidence="2" id="KW-0547">Nucleotide-binding</keyword>